<dbReference type="Proteomes" id="UP000774750">
    <property type="component" value="Unassembled WGS sequence"/>
</dbReference>
<keyword evidence="1" id="KW-0812">Transmembrane</keyword>
<dbReference type="PANTHER" id="PTHR40050:SF1">
    <property type="entry name" value="INNER SPORE COAT PROTEIN H"/>
    <property type="match status" value="1"/>
</dbReference>
<evidence type="ECO:0000256" key="1">
    <source>
        <dbReference type="SAM" id="Phobius"/>
    </source>
</evidence>
<organism evidence="2 3">
    <name type="scientific">Merdimmobilis hominis</name>
    <dbReference type="NCBI Taxonomy" id="2897707"/>
    <lineage>
        <taxon>Bacteria</taxon>
        <taxon>Bacillati</taxon>
        <taxon>Bacillota</taxon>
        <taxon>Clostridia</taxon>
        <taxon>Eubacteriales</taxon>
        <taxon>Oscillospiraceae</taxon>
        <taxon>Merdimmobilis</taxon>
    </lineage>
</organism>
<dbReference type="AlphaFoldDB" id="A0A938X5D5"/>
<sequence>MVKHKYIDWICIGAAVLAALLTILLMFGEQLGIPKASATPGYATRLFDDSRVHTIDIQIADWGAFIEDAEREEYEACTVEIDGEEFHNIGLRAKGNNSLRLTKEYGLSRYSLKLEFDQFQDGGNYYGLDKFSLDASFQDNSYLKTYMAYDMMAFMGVPAPLCSYTWVTVNGEDWGLFLAVEEPEEAFARRNFGNDYGKLYKPDYRSLNAENADVALRYIDDHPDSYPGIFENAKFKVSEADQKQVIEALKTLSTGENLETAVNVDEVLRYFTVQVFVMNWDSYLGHTGHNYFLYEENGVLSILPWDYNLAFGTYALGMTDPIKDPNILINYPINTPAEGKVMLNRPLYHNLMKHDAYFARYHDYFHKLLSEYFENGRFEATLRQTEKLIAPYVQKDPTAFCSYEDHRLAVDTLEQVCLLRAENIRGQLDGEIPATIRGQQENPDDKVDASEIQLTDLGDFKDLEESKERQDAALGDITGKST</sequence>
<evidence type="ECO:0000313" key="3">
    <source>
        <dbReference type="Proteomes" id="UP000774750"/>
    </source>
</evidence>
<keyword evidence="3" id="KW-1185">Reference proteome</keyword>
<keyword evidence="2" id="KW-0418">Kinase</keyword>
<keyword evidence="1" id="KW-0472">Membrane</keyword>
<proteinExistence type="predicted"/>
<dbReference type="InterPro" id="IPR014867">
    <property type="entry name" value="Spore_coat_CotH_CotH2/3/7"/>
</dbReference>
<dbReference type="Pfam" id="PF08757">
    <property type="entry name" value="CotH"/>
    <property type="match status" value="1"/>
</dbReference>
<feature type="transmembrane region" description="Helical" evidence="1">
    <location>
        <begin position="6"/>
        <end position="27"/>
    </location>
</feature>
<keyword evidence="2" id="KW-0808">Transferase</keyword>
<protein>
    <submittedName>
        <fullName evidence="2">CotH kinase family protein</fullName>
    </submittedName>
</protein>
<dbReference type="GO" id="GO:0016301">
    <property type="term" value="F:kinase activity"/>
    <property type="evidence" value="ECO:0007669"/>
    <property type="project" value="UniProtKB-KW"/>
</dbReference>
<accession>A0A938X5D5</accession>
<dbReference type="PANTHER" id="PTHR40050">
    <property type="entry name" value="INNER SPORE COAT PROTEIN H"/>
    <property type="match status" value="1"/>
</dbReference>
<name>A0A938X5D5_9FIRM</name>
<dbReference type="EMBL" id="JACJKY010000010">
    <property type="protein sequence ID" value="MBM6921047.1"/>
    <property type="molecule type" value="Genomic_DNA"/>
</dbReference>
<dbReference type="RefSeq" id="WP_204446590.1">
    <property type="nucleotide sequence ID" value="NZ_JACJKY010000010.1"/>
</dbReference>
<reference evidence="2" key="2">
    <citation type="journal article" date="2021" name="Sci. Rep.">
        <title>The distribution of antibiotic resistance genes in chicken gut microbiota commensals.</title>
        <authorList>
            <person name="Juricova H."/>
            <person name="Matiasovicova J."/>
            <person name="Kubasova T."/>
            <person name="Cejkova D."/>
            <person name="Rychlik I."/>
        </authorList>
    </citation>
    <scope>NUCLEOTIDE SEQUENCE</scope>
    <source>
        <strain evidence="2">An559</strain>
    </source>
</reference>
<evidence type="ECO:0000313" key="2">
    <source>
        <dbReference type="EMBL" id="MBM6921047.1"/>
    </source>
</evidence>
<reference evidence="2" key="1">
    <citation type="submission" date="2020-08" db="EMBL/GenBank/DDBJ databases">
        <authorList>
            <person name="Cejkova D."/>
            <person name="Kubasova T."/>
            <person name="Jahodarova E."/>
            <person name="Rychlik I."/>
        </authorList>
    </citation>
    <scope>NUCLEOTIDE SEQUENCE</scope>
    <source>
        <strain evidence="2">An559</strain>
    </source>
</reference>
<comment type="caution">
    <text evidence="2">The sequence shown here is derived from an EMBL/GenBank/DDBJ whole genome shotgun (WGS) entry which is preliminary data.</text>
</comment>
<keyword evidence="1" id="KW-1133">Transmembrane helix</keyword>
<gene>
    <name evidence="2" type="ORF">H6A12_07770</name>
</gene>